<dbReference type="AlphaFoldDB" id="A0A0V7ZX32"/>
<keyword evidence="1" id="KW-0472">Membrane</keyword>
<protein>
    <submittedName>
        <fullName evidence="2">Uncharacterized protein</fullName>
    </submittedName>
</protein>
<keyword evidence="3" id="KW-1185">Reference proteome</keyword>
<dbReference type="OrthoDB" id="556682at2"/>
<keyword evidence="1" id="KW-0812">Transmembrane</keyword>
<dbReference type="Proteomes" id="UP000053372">
    <property type="component" value="Unassembled WGS sequence"/>
</dbReference>
<dbReference type="EMBL" id="LMTZ01000037">
    <property type="protein sequence ID" value="KST69019.1"/>
    <property type="molecule type" value="Genomic_DNA"/>
</dbReference>
<keyword evidence="1" id="KW-1133">Transmembrane helix</keyword>
<evidence type="ECO:0000256" key="1">
    <source>
        <dbReference type="SAM" id="Phobius"/>
    </source>
</evidence>
<accession>A0A0V7ZX32</accession>
<proteinExistence type="predicted"/>
<sequence>MDSVKYEPSRVNMDVFDLAKLYKGSKSKATKMNDSLKAGLEEGEIAEVLGKLDVIESAATGIVGAGISFAIYKALKEFLHLEGARRRGELTNSEVIERVSDIAWKAGKQGVAVGAILTLVVMIFGSSILIPLSIISPFVGIQMAGSLWRSFWDGLDDSQKEELKNSANQLGGKIKNFFVELDKTEQDPFKSL</sequence>
<name>A0A0V7ZX32_9CYAN</name>
<organism evidence="2 3">
    <name type="scientific">Mastigocoleus testarum BC008</name>
    <dbReference type="NCBI Taxonomy" id="371196"/>
    <lineage>
        <taxon>Bacteria</taxon>
        <taxon>Bacillati</taxon>
        <taxon>Cyanobacteriota</taxon>
        <taxon>Cyanophyceae</taxon>
        <taxon>Nostocales</taxon>
        <taxon>Hapalosiphonaceae</taxon>
        <taxon>Mastigocoleus</taxon>
    </lineage>
</organism>
<evidence type="ECO:0000313" key="2">
    <source>
        <dbReference type="EMBL" id="KST69019.1"/>
    </source>
</evidence>
<reference evidence="2 3" key="1">
    <citation type="journal article" date="2015" name="Genome Announc.">
        <title>Draft Genome of the Euendolithic (true boring) Cyanobacterium Mastigocoleus testarum strain BC008.</title>
        <authorList>
            <person name="Guida B.S."/>
            <person name="Garcia-Pichel F."/>
        </authorList>
    </citation>
    <scope>NUCLEOTIDE SEQUENCE [LARGE SCALE GENOMIC DNA]</scope>
    <source>
        <strain evidence="2 3">BC008</strain>
    </source>
</reference>
<gene>
    <name evidence="2" type="ORF">BC008_02835</name>
</gene>
<feature type="transmembrane region" description="Helical" evidence="1">
    <location>
        <begin position="111"/>
        <end position="134"/>
    </location>
</feature>
<evidence type="ECO:0000313" key="3">
    <source>
        <dbReference type="Proteomes" id="UP000053372"/>
    </source>
</evidence>
<comment type="caution">
    <text evidence="2">The sequence shown here is derived from an EMBL/GenBank/DDBJ whole genome shotgun (WGS) entry which is preliminary data.</text>
</comment>